<organism evidence="1 2">
    <name type="scientific">Plakobranchus ocellatus</name>
    <dbReference type="NCBI Taxonomy" id="259542"/>
    <lineage>
        <taxon>Eukaryota</taxon>
        <taxon>Metazoa</taxon>
        <taxon>Spiralia</taxon>
        <taxon>Lophotrochozoa</taxon>
        <taxon>Mollusca</taxon>
        <taxon>Gastropoda</taxon>
        <taxon>Heterobranchia</taxon>
        <taxon>Euthyneura</taxon>
        <taxon>Panpulmonata</taxon>
        <taxon>Sacoglossa</taxon>
        <taxon>Placobranchoidea</taxon>
        <taxon>Plakobranchidae</taxon>
        <taxon>Plakobranchus</taxon>
    </lineage>
</organism>
<dbReference type="EMBL" id="BLXT01000825">
    <property type="protein sequence ID" value="GFN80384.1"/>
    <property type="molecule type" value="Genomic_DNA"/>
</dbReference>
<dbReference type="AlphaFoldDB" id="A0AAV3YCD1"/>
<comment type="caution">
    <text evidence="1">The sequence shown here is derived from an EMBL/GenBank/DDBJ whole genome shotgun (WGS) entry which is preliminary data.</text>
</comment>
<accession>A0AAV3YCD1</accession>
<evidence type="ECO:0000313" key="1">
    <source>
        <dbReference type="EMBL" id="GFN80384.1"/>
    </source>
</evidence>
<dbReference type="Proteomes" id="UP000735302">
    <property type="component" value="Unassembled WGS sequence"/>
</dbReference>
<protein>
    <submittedName>
        <fullName evidence="1">Uncharacterized protein</fullName>
    </submittedName>
</protein>
<reference evidence="1 2" key="1">
    <citation type="journal article" date="2021" name="Elife">
        <title>Chloroplast acquisition without the gene transfer in kleptoplastic sea slugs, Plakobranchus ocellatus.</title>
        <authorList>
            <person name="Maeda T."/>
            <person name="Takahashi S."/>
            <person name="Yoshida T."/>
            <person name="Shimamura S."/>
            <person name="Takaki Y."/>
            <person name="Nagai Y."/>
            <person name="Toyoda A."/>
            <person name="Suzuki Y."/>
            <person name="Arimoto A."/>
            <person name="Ishii H."/>
            <person name="Satoh N."/>
            <person name="Nishiyama T."/>
            <person name="Hasebe M."/>
            <person name="Maruyama T."/>
            <person name="Minagawa J."/>
            <person name="Obokata J."/>
            <person name="Shigenobu S."/>
        </authorList>
    </citation>
    <scope>NUCLEOTIDE SEQUENCE [LARGE SCALE GENOMIC DNA]</scope>
</reference>
<sequence>MKTFVLDISLMFFFVVKKNVNLFLKGEQQKHQQQEAATLVAEAAATAEGKLTIAKATTIKAVIIILNIKVEKMMTRQSSETKEGTEGGEGSLLTNVKVAYQRAARTSFAHLKVTVLVEHWLRR</sequence>
<keyword evidence="2" id="KW-1185">Reference proteome</keyword>
<name>A0AAV3YCD1_9GAST</name>
<proteinExistence type="predicted"/>
<evidence type="ECO:0000313" key="2">
    <source>
        <dbReference type="Proteomes" id="UP000735302"/>
    </source>
</evidence>
<gene>
    <name evidence="1" type="ORF">PoB_000689000</name>
</gene>